<dbReference type="InterPro" id="IPR010982">
    <property type="entry name" value="Lambda_DNA-bd_dom_sf"/>
</dbReference>
<evidence type="ECO:0000259" key="4">
    <source>
        <dbReference type="PROSITE" id="PS50932"/>
    </source>
</evidence>
<evidence type="ECO:0000313" key="6">
    <source>
        <dbReference type="Proteomes" id="UP001056937"/>
    </source>
</evidence>
<name>A0ABY4XDS4_9SPHN</name>
<keyword evidence="3" id="KW-0804">Transcription</keyword>
<evidence type="ECO:0000256" key="1">
    <source>
        <dbReference type="ARBA" id="ARBA00023015"/>
    </source>
</evidence>
<feature type="domain" description="HTH lacI-type" evidence="4">
    <location>
        <begin position="6"/>
        <end position="60"/>
    </location>
</feature>
<keyword evidence="6" id="KW-1185">Reference proteome</keyword>
<reference evidence="5" key="1">
    <citation type="journal article" date="2022" name="Toxins">
        <title>Genomic Analysis of Sphingopyxis sp. USTB-05 for Biodegrading Cyanobacterial Hepatotoxins.</title>
        <authorList>
            <person name="Liu C."/>
            <person name="Xu Q."/>
            <person name="Zhao Z."/>
            <person name="Zhang H."/>
            <person name="Liu X."/>
            <person name="Yin C."/>
            <person name="Liu Y."/>
            <person name="Yan H."/>
        </authorList>
    </citation>
    <scope>NUCLEOTIDE SEQUENCE</scope>
    <source>
        <strain evidence="5">NBD5</strain>
    </source>
</reference>
<protein>
    <submittedName>
        <fullName evidence="5">Substrate-binding domain-containing protein</fullName>
    </submittedName>
</protein>
<organism evidence="5 6">
    <name type="scientific">Sphingomonas morindae</name>
    <dbReference type="NCBI Taxonomy" id="1541170"/>
    <lineage>
        <taxon>Bacteria</taxon>
        <taxon>Pseudomonadati</taxon>
        <taxon>Pseudomonadota</taxon>
        <taxon>Alphaproteobacteria</taxon>
        <taxon>Sphingomonadales</taxon>
        <taxon>Sphingomonadaceae</taxon>
        <taxon>Sphingomonas</taxon>
    </lineage>
</organism>
<dbReference type="PROSITE" id="PS00356">
    <property type="entry name" value="HTH_LACI_1"/>
    <property type="match status" value="1"/>
</dbReference>
<dbReference type="EMBL" id="CP084931">
    <property type="protein sequence ID" value="USI75004.1"/>
    <property type="molecule type" value="Genomic_DNA"/>
</dbReference>
<dbReference type="PANTHER" id="PTHR30146">
    <property type="entry name" value="LACI-RELATED TRANSCRIPTIONAL REPRESSOR"/>
    <property type="match status" value="1"/>
</dbReference>
<dbReference type="SUPFAM" id="SSF53822">
    <property type="entry name" value="Periplasmic binding protein-like I"/>
    <property type="match status" value="1"/>
</dbReference>
<gene>
    <name evidence="5" type="ORF">LHA26_17720</name>
</gene>
<dbReference type="SMART" id="SM00354">
    <property type="entry name" value="HTH_LACI"/>
    <property type="match status" value="1"/>
</dbReference>
<dbReference type="InterPro" id="IPR000843">
    <property type="entry name" value="HTH_LacI"/>
</dbReference>
<accession>A0ABY4XDS4</accession>
<dbReference type="PROSITE" id="PS50932">
    <property type="entry name" value="HTH_LACI_2"/>
    <property type="match status" value="1"/>
</dbReference>
<evidence type="ECO:0000313" key="5">
    <source>
        <dbReference type="EMBL" id="USI75004.1"/>
    </source>
</evidence>
<proteinExistence type="predicted"/>
<evidence type="ECO:0000256" key="3">
    <source>
        <dbReference type="ARBA" id="ARBA00023163"/>
    </source>
</evidence>
<keyword evidence="2" id="KW-0238">DNA-binding</keyword>
<dbReference type="Pfam" id="PF00356">
    <property type="entry name" value="LacI"/>
    <property type="match status" value="1"/>
</dbReference>
<sequence>MTDRAKTLADLAALAGVTPATVSRALAGNVRISAETRQRVIDLAERHGFQLNQTARNLRLGRTQAISVVIPLGHQSAQRVSDPFYTALIGNLMEGLARRDHAMLLSAVTPHSSSWLSNIARSGRVDGVIVLCQSDQDAVLRAAGRAYRPLVVWGENQHDLDGYCCVGTDNRAGGRIATEHLLAQGRRKIAFAGMTDIPELAARYQGYLEAHLTAGVQPGPRIAVPLAFEPSEMLLHETMASYDDVDAVFAASDMIAVAVIKALHHCGRRVPDQVSVVGYDDVSLASHMMPALTTIRQDLRVAAETMLDLLFRRIQGETPGSVVIPLELVRRQSG</sequence>
<dbReference type="Gene3D" id="1.10.260.40">
    <property type="entry name" value="lambda repressor-like DNA-binding domains"/>
    <property type="match status" value="1"/>
</dbReference>
<dbReference type="PANTHER" id="PTHR30146:SF120">
    <property type="entry name" value="ALANINE RACEMASE"/>
    <property type="match status" value="1"/>
</dbReference>
<dbReference type="Gene3D" id="3.40.50.2300">
    <property type="match status" value="2"/>
</dbReference>
<dbReference type="Pfam" id="PF13377">
    <property type="entry name" value="Peripla_BP_3"/>
    <property type="match status" value="1"/>
</dbReference>
<dbReference type="CDD" id="cd01392">
    <property type="entry name" value="HTH_LacI"/>
    <property type="match status" value="1"/>
</dbReference>
<dbReference type="InterPro" id="IPR028082">
    <property type="entry name" value="Peripla_BP_I"/>
</dbReference>
<dbReference type="SUPFAM" id="SSF47413">
    <property type="entry name" value="lambda repressor-like DNA-binding domains"/>
    <property type="match status" value="1"/>
</dbReference>
<dbReference type="RefSeq" id="WP_252168818.1">
    <property type="nucleotide sequence ID" value="NZ_CP084931.1"/>
</dbReference>
<evidence type="ECO:0000256" key="2">
    <source>
        <dbReference type="ARBA" id="ARBA00023125"/>
    </source>
</evidence>
<dbReference type="InterPro" id="IPR046335">
    <property type="entry name" value="LacI/GalR-like_sensor"/>
</dbReference>
<keyword evidence="1" id="KW-0805">Transcription regulation</keyword>
<dbReference type="Proteomes" id="UP001056937">
    <property type="component" value="Chromosome 2"/>
</dbReference>